<feature type="transmembrane region" description="Helical" evidence="18">
    <location>
        <begin position="441"/>
        <end position="462"/>
    </location>
</feature>
<comment type="subcellular location">
    <subcellularLocation>
        <location evidence="1">Membrane</location>
        <topology evidence="1">Multi-pass membrane protein</topology>
    </subcellularLocation>
</comment>
<dbReference type="PANTHER" id="PTHR30474:SF2">
    <property type="entry name" value="PEPTIDOGLYCAN GLYCOSYLTRANSFERASE FTSW-RELATED"/>
    <property type="match status" value="1"/>
</dbReference>
<protein>
    <recommendedName>
        <fullName evidence="12">Probable peptidoglycan glycosyltransferase FtsW</fullName>
        <ecNumber evidence="14">2.4.99.28</ecNumber>
    </recommendedName>
    <alternativeName>
        <fullName evidence="13">Cell division protein FtsW</fullName>
    </alternativeName>
    <alternativeName>
        <fullName evidence="10">Cell wall polymerase</fullName>
    </alternativeName>
    <alternativeName>
        <fullName evidence="9">Peptidoglycan polymerase</fullName>
    </alternativeName>
</protein>
<evidence type="ECO:0000256" key="8">
    <source>
        <dbReference type="ARBA" id="ARBA00023136"/>
    </source>
</evidence>
<feature type="region of interest" description="Disordered" evidence="17">
    <location>
        <begin position="471"/>
        <end position="548"/>
    </location>
</feature>
<dbReference type="InterPro" id="IPR001182">
    <property type="entry name" value="FtsW/RodA"/>
</dbReference>
<evidence type="ECO:0000256" key="13">
    <source>
        <dbReference type="ARBA" id="ARBA00041418"/>
    </source>
</evidence>
<feature type="transmembrane region" description="Helical" evidence="18">
    <location>
        <begin position="107"/>
        <end position="129"/>
    </location>
</feature>
<dbReference type="GO" id="GO:0005886">
    <property type="term" value="C:plasma membrane"/>
    <property type="evidence" value="ECO:0007669"/>
    <property type="project" value="TreeGrafter"/>
</dbReference>
<evidence type="ECO:0000256" key="4">
    <source>
        <dbReference type="ARBA" id="ARBA00022692"/>
    </source>
</evidence>
<keyword evidence="19" id="KW-0131">Cell cycle</keyword>
<comment type="function">
    <text evidence="16">Peptidoglycan polymerase that is essential for cell division.</text>
</comment>
<feature type="transmembrane region" description="Helical" evidence="18">
    <location>
        <begin position="264"/>
        <end position="280"/>
    </location>
</feature>
<accession>A0A3L7AU52</accession>
<evidence type="ECO:0000256" key="15">
    <source>
        <dbReference type="ARBA" id="ARBA00049902"/>
    </source>
</evidence>
<reference evidence="19 20" key="1">
    <citation type="submission" date="2018-10" db="EMBL/GenBank/DDBJ databases">
        <authorList>
            <person name="Li J."/>
        </authorList>
    </citation>
    <scope>NUCLEOTIDE SEQUENCE [LARGE SCALE GENOMIC DNA]</scope>
    <source>
        <strain evidence="19 20">JCM 11654</strain>
    </source>
</reference>
<keyword evidence="7 18" id="KW-1133">Transmembrane helix</keyword>
<dbReference type="Pfam" id="PF01098">
    <property type="entry name" value="FTSW_RODA_SPOVE"/>
    <property type="match status" value="1"/>
</dbReference>
<dbReference type="GO" id="GO:0009252">
    <property type="term" value="P:peptidoglycan biosynthetic process"/>
    <property type="evidence" value="ECO:0007669"/>
    <property type="project" value="UniProtKB-KW"/>
</dbReference>
<evidence type="ECO:0000256" key="16">
    <source>
        <dbReference type="ARBA" id="ARBA00049966"/>
    </source>
</evidence>
<comment type="caution">
    <text evidence="19">The sequence shown here is derived from an EMBL/GenBank/DDBJ whole genome shotgun (WGS) entry which is preliminary data.</text>
</comment>
<name>A0A3L7AU52_9MICO</name>
<evidence type="ECO:0000313" key="20">
    <source>
        <dbReference type="Proteomes" id="UP000269438"/>
    </source>
</evidence>
<gene>
    <name evidence="19" type="ORF">D9V34_03970</name>
</gene>
<dbReference type="EC" id="2.4.99.28" evidence="14"/>
<dbReference type="PANTHER" id="PTHR30474">
    <property type="entry name" value="CELL CYCLE PROTEIN"/>
    <property type="match status" value="1"/>
</dbReference>
<evidence type="ECO:0000256" key="5">
    <source>
        <dbReference type="ARBA" id="ARBA00022960"/>
    </source>
</evidence>
<comment type="catalytic activity">
    <reaction evidence="15">
        <text>[GlcNAc-(1-&gt;4)-Mur2Ac(oyl-L-Ala-gamma-D-Glu-L-Lys-D-Ala-D-Ala)](n)-di-trans,octa-cis-undecaprenyl diphosphate + beta-D-GlcNAc-(1-&gt;4)-Mur2Ac(oyl-L-Ala-gamma-D-Glu-L-Lys-D-Ala-D-Ala)-di-trans,octa-cis-undecaprenyl diphosphate = [GlcNAc-(1-&gt;4)-Mur2Ac(oyl-L-Ala-gamma-D-Glu-L-Lys-D-Ala-D-Ala)](n+1)-di-trans,octa-cis-undecaprenyl diphosphate + di-trans,octa-cis-undecaprenyl diphosphate + H(+)</text>
        <dbReference type="Rhea" id="RHEA:23708"/>
        <dbReference type="Rhea" id="RHEA-COMP:9602"/>
        <dbReference type="Rhea" id="RHEA-COMP:9603"/>
        <dbReference type="ChEBI" id="CHEBI:15378"/>
        <dbReference type="ChEBI" id="CHEBI:58405"/>
        <dbReference type="ChEBI" id="CHEBI:60033"/>
        <dbReference type="ChEBI" id="CHEBI:78435"/>
        <dbReference type="EC" id="2.4.99.28"/>
    </reaction>
</comment>
<comment type="similarity">
    <text evidence="11">Belongs to the SEDS family. FtsW subfamily.</text>
</comment>
<feature type="transmembrane region" description="Helical" evidence="18">
    <location>
        <begin position="172"/>
        <end position="189"/>
    </location>
</feature>
<keyword evidence="20" id="KW-1185">Reference proteome</keyword>
<evidence type="ECO:0000256" key="9">
    <source>
        <dbReference type="ARBA" id="ARBA00032370"/>
    </source>
</evidence>
<dbReference type="GO" id="GO:0008955">
    <property type="term" value="F:peptidoglycan glycosyltransferase activity"/>
    <property type="evidence" value="ECO:0007669"/>
    <property type="project" value="UniProtKB-EC"/>
</dbReference>
<evidence type="ECO:0000256" key="18">
    <source>
        <dbReference type="SAM" id="Phobius"/>
    </source>
</evidence>
<feature type="transmembrane region" description="Helical" evidence="18">
    <location>
        <begin position="287"/>
        <end position="304"/>
    </location>
</feature>
<dbReference type="Proteomes" id="UP000269438">
    <property type="component" value="Unassembled WGS sequence"/>
</dbReference>
<evidence type="ECO:0000256" key="12">
    <source>
        <dbReference type="ARBA" id="ARBA00041185"/>
    </source>
</evidence>
<feature type="transmembrane region" description="Helical" evidence="18">
    <location>
        <begin position="375"/>
        <end position="397"/>
    </location>
</feature>
<evidence type="ECO:0000256" key="11">
    <source>
        <dbReference type="ARBA" id="ARBA00038053"/>
    </source>
</evidence>
<dbReference type="EMBL" id="RCUY01000002">
    <property type="protein sequence ID" value="RLP83966.1"/>
    <property type="molecule type" value="Genomic_DNA"/>
</dbReference>
<evidence type="ECO:0000256" key="6">
    <source>
        <dbReference type="ARBA" id="ARBA00022984"/>
    </source>
</evidence>
<feature type="transmembrane region" description="Helical" evidence="18">
    <location>
        <begin position="141"/>
        <end position="160"/>
    </location>
</feature>
<feature type="transmembrane region" description="Helical" evidence="18">
    <location>
        <begin position="409"/>
        <end position="435"/>
    </location>
</feature>
<evidence type="ECO:0000256" key="1">
    <source>
        <dbReference type="ARBA" id="ARBA00004141"/>
    </source>
</evidence>
<dbReference type="OrthoDB" id="9768187at2"/>
<keyword evidence="3" id="KW-0808">Transferase</keyword>
<keyword evidence="8 18" id="KW-0472">Membrane</keyword>
<evidence type="ECO:0000256" key="14">
    <source>
        <dbReference type="ARBA" id="ARBA00044770"/>
    </source>
</evidence>
<dbReference type="AlphaFoldDB" id="A0A3L7AU52"/>
<keyword evidence="19" id="KW-0132">Cell division</keyword>
<sequence>MTTSTGNPEPNTPPTRLERLTRVIPHWESLEGGHVAGASNLRWNVTYRSTGEASHAGSRAQQTSTRRRQFRVQRSDVAVKTSSRLQARMLSIDTALRTRIAGVSNRALLLTSVVLFLIGFGVVMVQSASQPGDAENAGDPFAGALRQGGVAALALIAMFLASRATPRFWNRFAWIGLAGALLLQLAVYTPLGYESGGNRNWIHLGFISMQPSEVMKFAFIIWAATVLGSKERLLKGWKHAVIPVVPVAALSMGINLIGGDLGTVLVMATVMIGVLVFANVNLRTIGIVALSGIVAALLMTAIKANRVMRLVHFFQVDCRTDKSEYLGLCWQPLHGTWALADGGVFGIGLGNSIEKWGWLPAADNDYLFAVVGEELGLVGTVLVLLLFCVLAVALLAILARARGTFGRVVAGGVFTWLITQAFINISVVVGLLPVLGVPLPLMSTGGSALISAGAAIGAVLSVERHSLAPGEARVDPAPRMPVPGAAQNPARGHADAASATASARTPRAARKSATALAERAQPEPAPKLVDWLPAPTPSEYETPPATER</sequence>
<keyword evidence="2" id="KW-0328">Glycosyltransferase</keyword>
<evidence type="ECO:0000313" key="19">
    <source>
        <dbReference type="EMBL" id="RLP83966.1"/>
    </source>
</evidence>
<dbReference type="GO" id="GO:0051301">
    <property type="term" value="P:cell division"/>
    <property type="evidence" value="ECO:0007669"/>
    <property type="project" value="UniProtKB-KW"/>
</dbReference>
<proteinExistence type="inferred from homology"/>
<feature type="compositionally biased region" description="Low complexity" evidence="17">
    <location>
        <begin position="495"/>
        <end position="515"/>
    </location>
</feature>
<evidence type="ECO:0000256" key="2">
    <source>
        <dbReference type="ARBA" id="ARBA00022676"/>
    </source>
</evidence>
<evidence type="ECO:0000256" key="10">
    <source>
        <dbReference type="ARBA" id="ARBA00033270"/>
    </source>
</evidence>
<evidence type="ECO:0000256" key="17">
    <source>
        <dbReference type="SAM" id="MobiDB-lite"/>
    </source>
</evidence>
<evidence type="ECO:0000256" key="3">
    <source>
        <dbReference type="ARBA" id="ARBA00022679"/>
    </source>
</evidence>
<dbReference type="GO" id="GO:0015648">
    <property type="term" value="F:lipid-linked peptidoglycan transporter activity"/>
    <property type="evidence" value="ECO:0007669"/>
    <property type="project" value="TreeGrafter"/>
</dbReference>
<evidence type="ECO:0000256" key="7">
    <source>
        <dbReference type="ARBA" id="ARBA00022989"/>
    </source>
</evidence>
<dbReference type="GO" id="GO:0008360">
    <property type="term" value="P:regulation of cell shape"/>
    <property type="evidence" value="ECO:0007669"/>
    <property type="project" value="UniProtKB-KW"/>
</dbReference>
<organism evidence="19 20">
    <name type="scientific">Mycetocola lacteus</name>
    <dbReference type="NCBI Taxonomy" id="76637"/>
    <lineage>
        <taxon>Bacteria</taxon>
        <taxon>Bacillati</taxon>
        <taxon>Actinomycetota</taxon>
        <taxon>Actinomycetes</taxon>
        <taxon>Micrococcales</taxon>
        <taxon>Microbacteriaceae</taxon>
        <taxon>Mycetocola</taxon>
    </lineage>
</organism>
<keyword evidence="5" id="KW-0133">Cell shape</keyword>
<keyword evidence="6" id="KW-0573">Peptidoglycan synthesis</keyword>
<keyword evidence="4 18" id="KW-0812">Transmembrane</keyword>
<dbReference type="GO" id="GO:0032153">
    <property type="term" value="C:cell division site"/>
    <property type="evidence" value="ECO:0007669"/>
    <property type="project" value="TreeGrafter"/>
</dbReference>